<dbReference type="Gene3D" id="3.30.70.330">
    <property type="match status" value="1"/>
</dbReference>
<keyword evidence="2" id="KW-0694">RNA-binding</keyword>
<dbReference type="InterPro" id="IPR035979">
    <property type="entry name" value="RBD_domain_sf"/>
</dbReference>
<dbReference type="SUPFAM" id="SSF54928">
    <property type="entry name" value="RNA-binding domain, RBD"/>
    <property type="match status" value="1"/>
</dbReference>
<organism evidence="6 7">
    <name type="scientific">Naumovozyma dairenensis (strain ATCC 10597 / BCRC 20456 / CBS 421 / NBRC 0211 / NRRL Y-12639)</name>
    <name type="common">Saccharomyces dairenensis</name>
    <dbReference type="NCBI Taxonomy" id="1071378"/>
    <lineage>
        <taxon>Eukaryota</taxon>
        <taxon>Fungi</taxon>
        <taxon>Dikarya</taxon>
        <taxon>Ascomycota</taxon>
        <taxon>Saccharomycotina</taxon>
        <taxon>Saccharomycetes</taxon>
        <taxon>Saccharomycetales</taxon>
        <taxon>Saccharomycetaceae</taxon>
        <taxon>Naumovozyma</taxon>
    </lineage>
</organism>
<dbReference type="PANTHER" id="PTHR23139">
    <property type="entry name" value="RNA-BINDING PROTEIN"/>
    <property type="match status" value="1"/>
</dbReference>
<dbReference type="EMBL" id="HE580269">
    <property type="protein sequence ID" value="CCD23704.1"/>
    <property type="molecule type" value="Genomic_DNA"/>
</dbReference>
<dbReference type="STRING" id="1071378.G0W7E3"/>
<evidence type="ECO:0000256" key="3">
    <source>
        <dbReference type="ARBA" id="ARBA00023187"/>
    </source>
</evidence>
<evidence type="ECO:0000313" key="7">
    <source>
        <dbReference type="Proteomes" id="UP000000689"/>
    </source>
</evidence>
<feature type="region of interest" description="Disordered" evidence="4">
    <location>
        <begin position="1"/>
        <end position="219"/>
    </location>
</feature>
<dbReference type="GO" id="GO:0003723">
    <property type="term" value="F:RNA binding"/>
    <property type="evidence" value="ECO:0007669"/>
    <property type="project" value="UniProtKB-KW"/>
</dbReference>
<dbReference type="HOGENOM" id="CLU_033573_0_0_1"/>
<dbReference type="GO" id="GO:0008380">
    <property type="term" value="P:RNA splicing"/>
    <property type="evidence" value="ECO:0007669"/>
    <property type="project" value="UniProtKB-KW"/>
</dbReference>
<dbReference type="SMART" id="SM00361">
    <property type="entry name" value="RRM_1"/>
    <property type="match status" value="1"/>
</dbReference>
<evidence type="ECO:0000256" key="4">
    <source>
        <dbReference type="SAM" id="MobiDB-lite"/>
    </source>
</evidence>
<dbReference type="Proteomes" id="UP000000689">
    <property type="component" value="Chromosome 3"/>
</dbReference>
<dbReference type="AlphaFoldDB" id="G0W7E3"/>
<evidence type="ECO:0000256" key="1">
    <source>
        <dbReference type="ARBA" id="ARBA00022664"/>
    </source>
</evidence>
<feature type="compositionally biased region" description="Polar residues" evidence="4">
    <location>
        <begin position="70"/>
        <end position="80"/>
    </location>
</feature>
<feature type="compositionally biased region" description="Low complexity" evidence="4">
    <location>
        <begin position="191"/>
        <end position="213"/>
    </location>
</feature>
<keyword evidence="1" id="KW-0507">mRNA processing</keyword>
<feature type="compositionally biased region" description="Basic and acidic residues" evidence="4">
    <location>
        <begin position="106"/>
        <end position="123"/>
    </location>
</feature>
<dbReference type="RefSeq" id="XP_003668947.1">
    <property type="nucleotide sequence ID" value="XM_003668899.1"/>
</dbReference>
<evidence type="ECO:0000259" key="5">
    <source>
        <dbReference type="SMART" id="SM00361"/>
    </source>
</evidence>
<dbReference type="KEGG" id="ndi:NDAI_0C00430"/>
<dbReference type="OrthoDB" id="10266058at2759"/>
<name>G0W7E3_NAUDC</name>
<evidence type="ECO:0000313" key="6">
    <source>
        <dbReference type="EMBL" id="CCD23704.1"/>
    </source>
</evidence>
<sequence length="578" mass="66040">MSSGNEHTLEELRSKIIASMGKKENPPAVIKGGNDDRLKRKRDEGSNGSGPRGKHDIPLGPRGVKAPSPVNRNMHQSLRNNAAGYPKGTQERLSVAGNQVQNRNGIYDRQERMKDDKGDDDRGFANGSYQADGRRRVRYTKRTPPQQPQPQQHQNTRPGASRDRNENRRYRRNDQMDTVRPRNDYHKGTWNSNNSNGRNNYKNSHNTYNNNGNKNKETIPNISRIPVQNSFMAPTIYPNITKSRSSCIIIVSSLKNASNDESEVGHTRILLKNSVETFLKGLKLEQDELKNFTIGPVDEDYCVFEFKSAKTTTMVLSCRSYFNKKLGLSNATWERPNDYIEPFDNLEKLCGGNVLTIEGLDDVKILDLESKIKELLQPYGIVTNCSMFPLMYKEETRDQQSVSQNEEPRNETEGEFTGCVILLFEENIDDKLEPFKTSMKYMRPNNGRLSQMTSAFTFFNLPHMAVENKHPESSILLLMNCVDPLDLKVPEFAQEIEETLRYTVDEVNDIKIIKPNIDYRLNFECIDQGVGNIYLRFTTVDAAKKAMEKLSGTQFNDRSILCSYVDEDDYKRTGVLRI</sequence>
<feature type="compositionally biased region" description="Basic and acidic residues" evidence="4">
    <location>
        <begin position="33"/>
        <end position="45"/>
    </location>
</feature>
<dbReference type="OMA" id="YKETHEG"/>
<keyword evidence="3" id="KW-0508">mRNA splicing</keyword>
<dbReference type="CDD" id="cd12232">
    <property type="entry name" value="RRM3_U2AF65"/>
    <property type="match status" value="1"/>
</dbReference>
<feature type="compositionally biased region" description="Basic and acidic residues" evidence="4">
    <location>
        <begin position="160"/>
        <end position="187"/>
    </location>
</feature>
<dbReference type="eggNOG" id="KOG0120">
    <property type="taxonomic scope" value="Eukaryota"/>
</dbReference>
<gene>
    <name evidence="6" type="primary">NDAI0C00430</name>
    <name evidence="6" type="ordered locus">NDAI_0C00430</name>
</gene>
<feature type="domain" description="RNA recognition motif" evidence="5">
    <location>
        <begin position="476"/>
        <end position="563"/>
    </location>
</feature>
<dbReference type="GeneID" id="11496679"/>
<evidence type="ECO:0000256" key="2">
    <source>
        <dbReference type="ARBA" id="ARBA00022884"/>
    </source>
</evidence>
<keyword evidence="7" id="KW-1185">Reference proteome</keyword>
<protein>
    <recommendedName>
        <fullName evidence="5">RNA recognition motif domain-containing protein</fullName>
    </recommendedName>
</protein>
<reference evidence="6 7" key="1">
    <citation type="journal article" date="2011" name="Proc. Natl. Acad. Sci. U.S.A.">
        <title>Evolutionary erosion of yeast sex chromosomes by mating-type switching accidents.</title>
        <authorList>
            <person name="Gordon J.L."/>
            <person name="Armisen D."/>
            <person name="Proux-Wera E."/>
            <person name="Oheigeartaigh S.S."/>
            <person name="Byrne K.P."/>
            <person name="Wolfe K.H."/>
        </authorList>
    </citation>
    <scope>NUCLEOTIDE SEQUENCE [LARGE SCALE GENOMIC DNA]</scope>
    <source>
        <strain evidence="7">ATCC 10597 / BCRC 20456 / CBS 421 / NBRC 0211 / NRRL Y-12639</strain>
    </source>
</reference>
<dbReference type="InterPro" id="IPR003954">
    <property type="entry name" value="RRM_euk-type"/>
</dbReference>
<proteinExistence type="predicted"/>
<dbReference type="GO" id="GO:0006397">
    <property type="term" value="P:mRNA processing"/>
    <property type="evidence" value="ECO:0007669"/>
    <property type="project" value="UniProtKB-KW"/>
</dbReference>
<dbReference type="InterPro" id="IPR012677">
    <property type="entry name" value="Nucleotide-bd_a/b_plait_sf"/>
</dbReference>
<accession>G0W7E3</accession>